<dbReference type="InterPro" id="IPR000821">
    <property type="entry name" value="Ala_racemase"/>
</dbReference>
<dbReference type="Pfam" id="PF00842">
    <property type="entry name" value="Ala_racemase_C"/>
    <property type="match status" value="1"/>
</dbReference>
<dbReference type="UniPathway" id="UPA00042">
    <property type="reaction ID" value="UER00497"/>
</dbReference>
<feature type="binding site" evidence="7 9">
    <location>
        <position position="140"/>
    </location>
    <ligand>
        <name>substrate</name>
    </ligand>
</feature>
<dbReference type="SUPFAM" id="SSF50621">
    <property type="entry name" value="Alanine racemase C-terminal domain-like"/>
    <property type="match status" value="1"/>
</dbReference>
<dbReference type="GO" id="GO:0005829">
    <property type="term" value="C:cytosol"/>
    <property type="evidence" value="ECO:0007669"/>
    <property type="project" value="TreeGrafter"/>
</dbReference>
<dbReference type="NCBIfam" id="TIGR00492">
    <property type="entry name" value="alr"/>
    <property type="match status" value="1"/>
</dbReference>
<dbReference type="InterPro" id="IPR029066">
    <property type="entry name" value="PLP-binding_barrel"/>
</dbReference>
<dbReference type="Proteomes" id="UP000481643">
    <property type="component" value="Unassembled WGS sequence"/>
</dbReference>
<feature type="modified residue" description="N6-(pyridoxal phosphate)lysine" evidence="7 8">
    <location>
        <position position="41"/>
    </location>
</feature>
<dbReference type="EMBL" id="WBVX01000013">
    <property type="protein sequence ID" value="KAB2684366.1"/>
    <property type="molecule type" value="Genomic_DNA"/>
</dbReference>
<evidence type="ECO:0000313" key="11">
    <source>
        <dbReference type="EMBL" id="KAB2684366.1"/>
    </source>
</evidence>
<gene>
    <name evidence="11" type="primary">alr</name>
    <name evidence="11" type="ORF">F9L08_13805</name>
</gene>
<dbReference type="PROSITE" id="PS00395">
    <property type="entry name" value="ALANINE_RACEMASE"/>
    <property type="match status" value="1"/>
</dbReference>
<dbReference type="EC" id="5.1.1.1" evidence="4 7"/>
<evidence type="ECO:0000313" key="12">
    <source>
        <dbReference type="Proteomes" id="UP000481643"/>
    </source>
</evidence>
<organism evidence="11 12">
    <name type="scientific">Brucella tritici</name>
    <dbReference type="NCBI Taxonomy" id="94626"/>
    <lineage>
        <taxon>Bacteria</taxon>
        <taxon>Pseudomonadati</taxon>
        <taxon>Pseudomonadota</taxon>
        <taxon>Alphaproteobacteria</taxon>
        <taxon>Hyphomicrobiales</taxon>
        <taxon>Brucellaceae</taxon>
        <taxon>Brucella/Ochrobactrum group</taxon>
        <taxon>Brucella</taxon>
    </lineage>
</organism>
<evidence type="ECO:0000256" key="8">
    <source>
        <dbReference type="PIRSR" id="PIRSR600821-50"/>
    </source>
</evidence>
<dbReference type="HAMAP" id="MF_01201">
    <property type="entry name" value="Ala_racemase"/>
    <property type="match status" value="1"/>
</dbReference>
<dbReference type="InterPro" id="IPR020622">
    <property type="entry name" value="Ala_racemase_pyridoxalP-BS"/>
</dbReference>
<protein>
    <recommendedName>
        <fullName evidence="4 7">Alanine racemase</fullName>
        <ecNumber evidence="4 7">5.1.1.1</ecNumber>
    </recommendedName>
</protein>
<dbReference type="GO" id="GO:0030632">
    <property type="term" value="P:D-alanine biosynthetic process"/>
    <property type="evidence" value="ECO:0007669"/>
    <property type="project" value="UniProtKB-UniRule"/>
</dbReference>
<evidence type="ECO:0000259" key="10">
    <source>
        <dbReference type="SMART" id="SM01005"/>
    </source>
</evidence>
<dbReference type="InterPro" id="IPR001608">
    <property type="entry name" value="Ala_racemase_N"/>
</dbReference>
<dbReference type="Gene3D" id="3.20.20.10">
    <property type="entry name" value="Alanine racemase"/>
    <property type="match status" value="1"/>
</dbReference>
<comment type="function">
    <text evidence="7">Catalyzes the interconversion of L-alanine and D-alanine. May also act on other amino acids.</text>
</comment>
<feature type="domain" description="Alanine racemase C-terminal" evidence="10">
    <location>
        <begin position="239"/>
        <end position="365"/>
    </location>
</feature>
<dbReference type="RefSeq" id="WP_151652020.1">
    <property type="nucleotide sequence ID" value="NZ_WBVX01000013.1"/>
</dbReference>
<evidence type="ECO:0000256" key="5">
    <source>
        <dbReference type="ARBA" id="ARBA00022898"/>
    </source>
</evidence>
<sequence length="366" mass="39168">MNETPQLECTSVVRISLPAVSENFTRISAALGPAECGSVIKADAYGLGDVLVARTLSLAGCRVFFVATFNEAVRIRSALPVDAAIYILNGISAGLERECHELGLKPVINSIDQAVSWAESCKITKRASRAALQIDTGMARMGISLVELTEAQRSGLLSQFKLDLVMSHLAVADEPHHPGNAAQLDAFREASRYFHGTRRSLANSAGIFLGRDYHFDLCRAGAALYGMNISPLMPPLSSAIQLHACVIQVRTVPAGSYVGYGWTFATSRETRLATVALGYADGLSRIASNNAALWFGNQRLPVVGRISMDSLTIDITDAGKQGPGPGDYVEVIGPHQTVEEIAGMSSTINYEILAGLGPRISRLYVD</sequence>
<feature type="active site" description="Proton acceptor; specific for D-alanine" evidence="7">
    <location>
        <position position="41"/>
    </location>
</feature>
<evidence type="ECO:0000256" key="4">
    <source>
        <dbReference type="ARBA" id="ARBA00013089"/>
    </source>
</evidence>
<dbReference type="PANTHER" id="PTHR30511">
    <property type="entry name" value="ALANINE RACEMASE"/>
    <property type="match status" value="1"/>
</dbReference>
<keyword evidence="5 7" id="KW-0663">Pyridoxal phosphate</keyword>
<dbReference type="SUPFAM" id="SSF51419">
    <property type="entry name" value="PLP-binding barrel"/>
    <property type="match status" value="1"/>
</dbReference>
<evidence type="ECO:0000256" key="2">
    <source>
        <dbReference type="ARBA" id="ARBA00001933"/>
    </source>
</evidence>
<dbReference type="Pfam" id="PF01168">
    <property type="entry name" value="Ala_racemase_N"/>
    <property type="match status" value="1"/>
</dbReference>
<keyword evidence="6 7" id="KW-0413">Isomerase</keyword>
<dbReference type="InterPro" id="IPR009006">
    <property type="entry name" value="Ala_racemase/Decarboxylase_C"/>
</dbReference>
<proteinExistence type="inferred from homology"/>
<dbReference type="Gene3D" id="2.40.37.10">
    <property type="entry name" value="Lyase, Ornithine Decarboxylase, Chain A, domain 1"/>
    <property type="match status" value="1"/>
</dbReference>
<comment type="pathway">
    <text evidence="7">Amino-acid biosynthesis; D-alanine biosynthesis; D-alanine from L-alanine: step 1/1.</text>
</comment>
<evidence type="ECO:0000256" key="3">
    <source>
        <dbReference type="ARBA" id="ARBA00007880"/>
    </source>
</evidence>
<comment type="caution">
    <text evidence="11">The sequence shown here is derived from an EMBL/GenBank/DDBJ whole genome shotgun (WGS) entry which is preliminary data.</text>
</comment>
<evidence type="ECO:0000256" key="7">
    <source>
        <dbReference type="HAMAP-Rule" id="MF_01201"/>
    </source>
</evidence>
<name>A0A6L3YMQ0_9HYPH</name>
<reference evidence="11 12" key="1">
    <citation type="submission" date="2019-09" db="EMBL/GenBank/DDBJ databases">
        <title>Taxonomic organization of the family Brucellaceae based on a phylogenomic approach.</title>
        <authorList>
            <person name="Leclercq S."/>
            <person name="Cloeckaert A."/>
            <person name="Zygmunt M.S."/>
        </authorList>
    </citation>
    <scope>NUCLEOTIDE SEQUENCE [LARGE SCALE GENOMIC DNA]</scope>
    <source>
        <strain evidence="11 12">WS1830</strain>
    </source>
</reference>
<dbReference type="PRINTS" id="PR00992">
    <property type="entry name" value="ALARACEMASE"/>
</dbReference>
<feature type="binding site" evidence="7 9">
    <location>
        <position position="308"/>
    </location>
    <ligand>
        <name>substrate</name>
    </ligand>
</feature>
<evidence type="ECO:0000256" key="9">
    <source>
        <dbReference type="PIRSR" id="PIRSR600821-52"/>
    </source>
</evidence>
<dbReference type="SMART" id="SM01005">
    <property type="entry name" value="Ala_racemase_C"/>
    <property type="match status" value="1"/>
</dbReference>
<comment type="catalytic activity">
    <reaction evidence="1 7">
        <text>L-alanine = D-alanine</text>
        <dbReference type="Rhea" id="RHEA:20249"/>
        <dbReference type="ChEBI" id="CHEBI:57416"/>
        <dbReference type="ChEBI" id="CHEBI:57972"/>
        <dbReference type="EC" id="5.1.1.1"/>
    </reaction>
</comment>
<evidence type="ECO:0000256" key="6">
    <source>
        <dbReference type="ARBA" id="ARBA00023235"/>
    </source>
</evidence>
<dbReference type="GO" id="GO:0008784">
    <property type="term" value="F:alanine racemase activity"/>
    <property type="evidence" value="ECO:0007669"/>
    <property type="project" value="UniProtKB-UniRule"/>
</dbReference>
<dbReference type="InterPro" id="IPR011079">
    <property type="entry name" value="Ala_racemase_C"/>
</dbReference>
<dbReference type="CDD" id="cd00430">
    <property type="entry name" value="PLPDE_III_AR"/>
    <property type="match status" value="1"/>
</dbReference>
<comment type="similarity">
    <text evidence="3 7">Belongs to the alanine racemase family.</text>
</comment>
<accession>A0A6L3YMQ0</accession>
<comment type="cofactor">
    <cofactor evidence="2 7 8">
        <name>pyridoxal 5'-phosphate</name>
        <dbReference type="ChEBI" id="CHEBI:597326"/>
    </cofactor>
</comment>
<feature type="active site" description="Proton acceptor; specific for L-alanine" evidence="7">
    <location>
        <position position="260"/>
    </location>
</feature>
<dbReference type="AlphaFoldDB" id="A0A6L3YMQ0"/>
<evidence type="ECO:0000256" key="1">
    <source>
        <dbReference type="ARBA" id="ARBA00000316"/>
    </source>
</evidence>
<dbReference type="PANTHER" id="PTHR30511:SF0">
    <property type="entry name" value="ALANINE RACEMASE, CATABOLIC-RELATED"/>
    <property type="match status" value="1"/>
</dbReference>
<dbReference type="GO" id="GO:0030170">
    <property type="term" value="F:pyridoxal phosphate binding"/>
    <property type="evidence" value="ECO:0007669"/>
    <property type="project" value="UniProtKB-UniRule"/>
</dbReference>